<gene>
    <name evidence="3" type="ORF">A3C20_00235</name>
</gene>
<dbReference type="Gene3D" id="1.10.287.950">
    <property type="entry name" value="Methyl-accepting chemotaxis protein"/>
    <property type="match status" value="1"/>
</dbReference>
<dbReference type="InterPro" id="IPR010989">
    <property type="entry name" value="SNARE"/>
</dbReference>
<reference evidence="3 4" key="1">
    <citation type="journal article" date="2016" name="Nat. Commun.">
        <title>Thousands of microbial genomes shed light on interconnected biogeochemical processes in an aquifer system.</title>
        <authorList>
            <person name="Anantharaman K."/>
            <person name="Brown C.T."/>
            <person name="Hug L.A."/>
            <person name="Sharon I."/>
            <person name="Castelle C.J."/>
            <person name="Probst A.J."/>
            <person name="Thomas B.C."/>
            <person name="Singh A."/>
            <person name="Wilkins M.J."/>
            <person name="Karaoz U."/>
            <person name="Brodie E.L."/>
            <person name="Williams K.H."/>
            <person name="Hubbard S.S."/>
            <person name="Banfield J.F."/>
        </authorList>
    </citation>
    <scope>NUCLEOTIDE SEQUENCE [LARGE SCALE GENOMIC DNA]</scope>
</reference>
<feature type="compositionally biased region" description="Acidic residues" evidence="1">
    <location>
        <begin position="110"/>
        <end position="122"/>
    </location>
</feature>
<dbReference type="SUPFAM" id="SSF47661">
    <property type="entry name" value="t-snare proteins"/>
    <property type="match status" value="1"/>
</dbReference>
<dbReference type="GO" id="GO:0016020">
    <property type="term" value="C:membrane"/>
    <property type="evidence" value="ECO:0007669"/>
    <property type="project" value="InterPro"/>
</dbReference>
<dbReference type="GO" id="GO:0016192">
    <property type="term" value="P:vesicle-mediated transport"/>
    <property type="evidence" value="ECO:0007669"/>
    <property type="project" value="InterPro"/>
</dbReference>
<dbReference type="AlphaFoldDB" id="A0A1F6E5V7"/>
<dbReference type="EMBL" id="MFLL01000021">
    <property type="protein sequence ID" value="OGG69084.1"/>
    <property type="molecule type" value="Genomic_DNA"/>
</dbReference>
<evidence type="ECO:0008006" key="5">
    <source>
        <dbReference type="Google" id="ProtNLM"/>
    </source>
</evidence>
<keyword evidence="2" id="KW-0472">Membrane</keyword>
<feature type="region of interest" description="Disordered" evidence="1">
    <location>
        <begin position="110"/>
        <end position="132"/>
    </location>
</feature>
<organism evidence="3 4">
    <name type="scientific">Candidatus Kaiserbacteria bacterium RIFCSPHIGHO2_02_FULL_55_25</name>
    <dbReference type="NCBI Taxonomy" id="1798498"/>
    <lineage>
        <taxon>Bacteria</taxon>
        <taxon>Candidatus Kaiseribacteriota</taxon>
    </lineage>
</organism>
<protein>
    <recommendedName>
        <fullName evidence="5">DUF1003 domain-containing protein</fullName>
    </recommendedName>
</protein>
<feature type="transmembrane region" description="Helical" evidence="2">
    <location>
        <begin position="45"/>
        <end position="67"/>
    </location>
</feature>
<feature type="transmembrane region" description="Helical" evidence="2">
    <location>
        <begin position="12"/>
        <end position="39"/>
    </location>
</feature>
<name>A0A1F6E5V7_9BACT</name>
<comment type="caution">
    <text evidence="3">The sequence shown here is derived from an EMBL/GenBank/DDBJ whole genome shotgun (WGS) entry which is preliminary data.</text>
</comment>
<evidence type="ECO:0000256" key="2">
    <source>
        <dbReference type="SAM" id="Phobius"/>
    </source>
</evidence>
<evidence type="ECO:0000313" key="4">
    <source>
        <dbReference type="Proteomes" id="UP000176914"/>
    </source>
</evidence>
<keyword evidence="2" id="KW-0812">Transmembrane</keyword>
<keyword evidence="2" id="KW-1133">Transmembrane helix</keyword>
<sequence>MPRRNRIQKAALAITHWIGSPVSIVIHTLLFLICFAAAWNGYIALNQMLLILTTIVSLEAIYLSIFIQMTINYTTEAVEEVAEDVGEIQEDIGEIQEDVDELQEDVEDISEDVEEMSEEDNAGEAQEAEQKKTLTDIQNDLRKLMQDIEKLQQK</sequence>
<evidence type="ECO:0000256" key="1">
    <source>
        <dbReference type="SAM" id="MobiDB-lite"/>
    </source>
</evidence>
<evidence type="ECO:0000313" key="3">
    <source>
        <dbReference type="EMBL" id="OGG69084.1"/>
    </source>
</evidence>
<accession>A0A1F6E5V7</accession>
<proteinExistence type="predicted"/>
<dbReference type="Proteomes" id="UP000176914">
    <property type="component" value="Unassembled WGS sequence"/>
</dbReference>